<dbReference type="Proteomes" id="UP001497644">
    <property type="component" value="Chromosome 13"/>
</dbReference>
<gene>
    <name evidence="1" type="ORF">LPLAT_LOCUS3753</name>
</gene>
<protein>
    <submittedName>
        <fullName evidence="1">Uncharacterized protein</fullName>
    </submittedName>
</protein>
<name>A0AAV2NDL1_9HYME</name>
<dbReference type="EMBL" id="OZ034836">
    <property type="protein sequence ID" value="CAL1677790.1"/>
    <property type="molecule type" value="Genomic_DNA"/>
</dbReference>
<organism evidence="1 2">
    <name type="scientific">Lasius platythorax</name>
    <dbReference type="NCBI Taxonomy" id="488582"/>
    <lineage>
        <taxon>Eukaryota</taxon>
        <taxon>Metazoa</taxon>
        <taxon>Ecdysozoa</taxon>
        <taxon>Arthropoda</taxon>
        <taxon>Hexapoda</taxon>
        <taxon>Insecta</taxon>
        <taxon>Pterygota</taxon>
        <taxon>Neoptera</taxon>
        <taxon>Endopterygota</taxon>
        <taxon>Hymenoptera</taxon>
        <taxon>Apocrita</taxon>
        <taxon>Aculeata</taxon>
        <taxon>Formicoidea</taxon>
        <taxon>Formicidae</taxon>
        <taxon>Formicinae</taxon>
        <taxon>Lasius</taxon>
        <taxon>Lasius</taxon>
    </lineage>
</organism>
<sequence length="155" mass="17007">MTSCGVDSSSFWHTPGNFRDGGFEFRRDALAMNTYAHGYSISGDAARLSRSSSLKTVFERASSSRDDSSCEADTAALFCPASIYPVQVNYYERTPRSCARKTIPGVAPEHLRSPRKSLCFSLRPPRQTISLVGQNFLSVEIGNTKCIVGMHNASQ</sequence>
<reference evidence="1" key="1">
    <citation type="submission" date="2024-04" db="EMBL/GenBank/DDBJ databases">
        <authorList>
            <consortium name="Molecular Ecology Group"/>
        </authorList>
    </citation>
    <scope>NUCLEOTIDE SEQUENCE</scope>
</reference>
<proteinExistence type="predicted"/>
<accession>A0AAV2NDL1</accession>
<dbReference type="AlphaFoldDB" id="A0AAV2NDL1"/>
<evidence type="ECO:0000313" key="1">
    <source>
        <dbReference type="EMBL" id="CAL1677790.1"/>
    </source>
</evidence>
<evidence type="ECO:0000313" key="2">
    <source>
        <dbReference type="Proteomes" id="UP001497644"/>
    </source>
</evidence>
<keyword evidence="2" id="KW-1185">Reference proteome</keyword>